<accession>A0A0D0KVH3</accession>
<name>A0A0D0KVH3_AGRTU</name>
<evidence type="ECO:0000313" key="1">
    <source>
        <dbReference type="EMBL" id="KIQ01118.1"/>
    </source>
</evidence>
<organism evidence="1 2">
    <name type="scientific">Agrobacterium tumefaciens</name>
    <dbReference type="NCBI Taxonomy" id="358"/>
    <lineage>
        <taxon>Bacteria</taxon>
        <taxon>Pseudomonadati</taxon>
        <taxon>Pseudomonadota</taxon>
        <taxon>Alphaproteobacteria</taxon>
        <taxon>Hyphomicrobiales</taxon>
        <taxon>Rhizobiaceae</taxon>
        <taxon>Rhizobium/Agrobacterium group</taxon>
        <taxon>Agrobacterium</taxon>
        <taxon>Agrobacterium tumefaciens complex</taxon>
    </lineage>
</organism>
<dbReference type="EMBL" id="JXQV01000015">
    <property type="protein sequence ID" value="KIQ01118.1"/>
    <property type="molecule type" value="Genomic_DNA"/>
</dbReference>
<evidence type="ECO:0000313" key="2">
    <source>
        <dbReference type="Proteomes" id="UP000035017"/>
    </source>
</evidence>
<protein>
    <submittedName>
        <fullName evidence="1">Uncharacterized protein</fullName>
    </submittedName>
</protein>
<dbReference type="AlphaFoldDB" id="A0A0D0KVH3"/>
<sequence length="79" mass="8405">MRLPEFCTGIDLHIVGFPTLALTMISVAGKALSVDCKFILQVHVLSFKLVIGGKVTTSRAELAVTIEGGRADLSYLVDG</sequence>
<reference evidence="1 2" key="1">
    <citation type="submission" date="2014-12" db="EMBL/GenBank/DDBJ databases">
        <title>16Stimator: statistical estimation of ribosomal gene copy numbers from draft genome assemblies.</title>
        <authorList>
            <person name="Perisin M.A."/>
            <person name="Vetter M."/>
            <person name="Gilbert J.A."/>
            <person name="Bergelson J."/>
        </authorList>
    </citation>
    <scope>NUCLEOTIDE SEQUENCE [LARGE SCALE GENOMIC DNA]</scope>
    <source>
        <strain evidence="1 2">MEJ076</strain>
    </source>
</reference>
<dbReference type="Proteomes" id="UP000035017">
    <property type="component" value="Unassembled WGS sequence"/>
</dbReference>
<gene>
    <name evidence="1" type="ORF">RU07_16200</name>
</gene>
<proteinExistence type="predicted"/>
<comment type="caution">
    <text evidence="1">The sequence shown here is derived from an EMBL/GenBank/DDBJ whole genome shotgun (WGS) entry which is preliminary data.</text>
</comment>